<dbReference type="SUPFAM" id="SSF56784">
    <property type="entry name" value="HAD-like"/>
    <property type="match status" value="1"/>
</dbReference>
<dbReference type="RefSeq" id="WP_046762513.1">
    <property type="nucleotide sequence ID" value="NZ_LBIC01000001.1"/>
</dbReference>
<evidence type="ECO:0000313" key="6">
    <source>
        <dbReference type="Proteomes" id="UP000033874"/>
    </source>
</evidence>
<dbReference type="Gene3D" id="3.40.50.1000">
    <property type="entry name" value="HAD superfamily/HAD-like"/>
    <property type="match status" value="1"/>
</dbReference>
<sequence>MMSPVQNIIFDLDGTLIDSAPVFVEILNEMLCERGSARHVGLTEIRQFASLGGPALVGGVLAQECGDLRQEVVDFRARYALYKTPFESLYEGVAEGVKQLTAHGYRLAICSNKPQQLCEKVIGDLELTSHFPVIVGSSPDRMAKPAPDLMELVMAGLGTTPAECLYVGDSEIDHALARATGVRFAFVTYGYATDQFAADQCEQFSRFSELVQFLKEEREPLQSARGVA</sequence>
<dbReference type="Pfam" id="PF13419">
    <property type="entry name" value="HAD_2"/>
    <property type="match status" value="1"/>
</dbReference>
<evidence type="ECO:0000313" key="5">
    <source>
        <dbReference type="EMBL" id="KKW94080.1"/>
    </source>
</evidence>
<comment type="similarity">
    <text evidence="3">Belongs to the HAD-like hydrolase superfamily. CbbY/CbbZ/Gph/YieH family.</text>
</comment>
<dbReference type="GO" id="GO:0006281">
    <property type="term" value="P:DNA repair"/>
    <property type="evidence" value="ECO:0007669"/>
    <property type="project" value="TreeGrafter"/>
</dbReference>
<dbReference type="SFLD" id="SFLDG01129">
    <property type="entry name" value="C1.5:_HAD__Beta-PGM__Phosphata"/>
    <property type="match status" value="1"/>
</dbReference>
<dbReference type="SFLD" id="SFLDS00003">
    <property type="entry name" value="Haloacid_Dehalogenase"/>
    <property type="match status" value="1"/>
</dbReference>
<dbReference type="AlphaFoldDB" id="A0A0M3AW57"/>
<evidence type="ECO:0000256" key="1">
    <source>
        <dbReference type="ARBA" id="ARBA00000830"/>
    </source>
</evidence>
<dbReference type="PANTHER" id="PTHR43434:SF1">
    <property type="entry name" value="PHOSPHOGLYCOLATE PHOSPHATASE"/>
    <property type="match status" value="1"/>
</dbReference>
<evidence type="ECO:0000256" key="2">
    <source>
        <dbReference type="ARBA" id="ARBA00004818"/>
    </source>
</evidence>
<dbReference type="Gene3D" id="1.10.150.240">
    <property type="entry name" value="Putative phosphatase, domain 2"/>
    <property type="match status" value="1"/>
</dbReference>
<protein>
    <recommendedName>
        <fullName evidence="4">phosphoglycolate phosphatase</fullName>
        <ecNumber evidence="4">3.1.3.18</ecNumber>
    </recommendedName>
</protein>
<dbReference type="STRING" id="56193.YP76_05595"/>
<evidence type="ECO:0000256" key="3">
    <source>
        <dbReference type="ARBA" id="ARBA00006171"/>
    </source>
</evidence>
<comment type="catalytic activity">
    <reaction evidence="1">
        <text>2-phosphoglycolate + H2O = glycolate + phosphate</text>
        <dbReference type="Rhea" id="RHEA:14369"/>
        <dbReference type="ChEBI" id="CHEBI:15377"/>
        <dbReference type="ChEBI" id="CHEBI:29805"/>
        <dbReference type="ChEBI" id="CHEBI:43474"/>
        <dbReference type="ChEBI" id="CHEBI:58033"/>
        <dbReference type="EC" id="3.1.3.18"/>
    </reaction>
</comment>
<proteinExistence type="inferred from homology"/>
<dbReference type="PRINTS" id="PR00413">
    <property type="entry name" value="HADHALOGNASE"/>
</dbReference>
<dbReference type="InterPro" id="IPR006439">
    <property type="entry name" value="HAD-SF_hydro_IA"/>
</dbReference>
<evidence type="ECO:0000256" key="4">
    <source>
        <dbReference type="ARBA" id="ARBA00013078"/>
    </source>
</evidence>
<gene>
    <name evidence="5" type="ORF">YP76_05595</name>
</gene>
<organism evidence="5 6">
    <name type="scientific">Sphingobium chungbukense</name>
    <dbReference type="NCBI Taxonomy" id="56193"/>
    <lineage>
        <taxon>Bacteria</taxon>
        <taxon>Pseudomonadati</taxon>
        <taxon>Pseudomonadota</taxon>
        <taxon>Alphaproteobacteria</taxon>
        <taxon>Sphingomonadales</taxon>
        <taxon>Sphingomonadaceae</taxon>
        <taxon>Sphingobium</taxon>
    </lineage>
</organism>
<dbReference type="NCBIfam" id="TIGR01549">
    <property type="entry name" value="HAD-SF-IA-v1"/>
    <property type="match status" value="1"/>
</dbReference>
<comment type="pathway">
    <text evidence="2">Organic acid metabolism; glycolate biosynthesis; glycolate from 2-phosphoglycolate: step 1/1.</text>
</comment>
<dbReference type="EC" id="3.1.3.18" evidence="4"/>
<name>A0A0M3AW57_9SPHN</name>
<dbReference type="InterPro" id="IPR036412">
    <property type="entry name" value="HAD-like_sf"/>
</dbReference>
<dbReference type="GO" id="GO:0008967">
    <property type="term" value="F:phosphoglycolate phosphatase activity"/>
    <property type="evidence" value="ECO:0007669"/>
    <property type="project" value="UniProtKB-EC"/>
</dbReference>
<dbReference type="PATRIC" id="fig|56193.3.peg.1159"/>
<dbReference type="EMBL" id="LBIC01000001">
    <property type="protein sequence ID" value="KKW94080.1"/>
    <property type="molecule type" value="Genomic_DNA"/>
</dbReference>
<dbReference type="InterPro" id="IPR041492">
    <property type="entry name" value="HAD_2"/>
</dbReference>
<dbReference type="InterPro" id="IPR050155">
    <property type="entry name" value="HAD-like_hydrolase_sf"/>
</dbReference>
<dbReference type="InterPro" id="IPR023198">
    <property type="entry name" value="PGP-like_dom2"/>
</dbReference>
<reference evidence="5 6" key="1">
    <citation type="submission" date="2015-04" db="EMBL/GenBank/DDBJ databases">
        <title>Genome sequence of aromatic hydrocarbons-degrading Sphingobium chungbukense DJ77.</title>
        <authorList>
            <person name="Kim Y.-C."/>
            <person name="Chae J.-C."/>
        </authorList>
    </citation>
    <scope>NUCLEOTIDE SEQUENCE [LARGE SCALE GENOMIC DNA]</scope>
    <source>
        <strain evidence="5 6">DJ77</strain>
    </source>
</reference>
<dbReference type="GO" id="GO:0005829">
    <property type="term" value="C:cytosol"/>
    <property type="evidence" value="ECO:0007669"/>
    <property type="project" value="TreeGrafter"/>
</dbReference>
<dbReference type="InterPro" id="IPR023214">
    <property type="entry name" value="HAD_sf"/>
</dbReference>
<dbReference type="PANTHER" id="PTHR43434">
    <property type="entry name" value="PHOSPHOGLYCOLATE PHOSPHATASE"/>
    <property type="match status" value="1"/>
</dbReference>
<comment type="caution">
    <text evidence="5">The sequence shown here is derived from an EMBL/GenBank/DDBJ whole genome shotgun (WGS) entry which is preliminary data.</text>
</comment>
<accession>A0A0M3AW57</accession>
<keyword evidence="6" id="KW-1185">Reference proteome</keyword>
<dbReference type="Proteomes" id="UP000033874">
    <property type="component" value="Unassembled WGS sequence"/>
</dbReference>